<keyword evidence="5" id="KW-0347">Helicase</keyword>
<dbReference type="GO" id="GO:0006281">
    <property type="term" value="P:DNA repair"/>
    <property type="evidence" value="ECO:0007669"/>
    <property type="project" value="UniProtKB-KW"/>
</dbReference>
<evidence type="ECO:0000256" key="4">
    <source>
        <dbReference type="ARBA" id="ARBA00022801"/>
    </source>
</evidence>
<keyword evidence="1" id="KW-0540">Nuclease</keyword>
<dbReference type="GO" id="GO:0004527">
    <property type="term" value="F:exonuclease activity"/>
    <property type="evidence" value="ECO:0007669"/>
    <property type="project" value="UniProtKB-KW"/>
</dbReference>
<dbReference type="Gene3D" id="3.40.50.10930">
    <property type="match status" value="1"/>
</dbReference>
<evidence type="ECO:0000256" key="7">
    <source>
        <dbReference type="ARBA" id="ARBA00022840"/>
    </source>
</evidence>
<protein>
    <recommendedName>
        <fullName evidence="10">RecC C-terminal domain-containing protein</fullName>
    </recommendedName>
</protein>
<reference evidence="12" key="1">
    <citation type="submission" date="2017-08" db="EMBL/GenBank/DDBJ databases">
        <title>A dynamic microbial community with high functional redundancy inhabits the cold, oxic subseafloor aquifer.</title>
        <authorList>
            <person name="Tully B.J."/>
            <person name="Wheat C.G."/>
            <person name="Glazer B.T."/>
            <person name="Huber J.A."/>
        </authorList>
    </citation>
    <scope>NUCLEOTIDE SEQUENCE [LARGE SCALE GENOMIC DNA]</scope>
</reference>
<evidence type="ECO:0000256" key="5">
    <source>
        <dbReference type="ARBA" id="ARBA00022806"/>
    </source>
</evidence>
<keyword evidence="6" id="KW-0269">Exonuclease</keyword>
<evidence type="ECO:0000256" key="9">
    <source>
        <dbReference type="ARBA" id="ARBA00023204"/>
    </source>
</evidence>
<keyword evidence="4" id="KW-0378">Hydrolase</keyword>
<dbReference type="InterPro" id="IPR011335">
    <property type="entry name" value="Restrct_endonuc-II-like"/>
</dbReference>
<dbReference type="AlphaFoldDB" id="A0A2A4YFP4"/>
<dbReference type="GO" id="GO:0004386">
    <property type="term" value="F:helicase activity"/>
    <property type="evidence" value="ECO:0007669"/>
    <property type="project" value="UniProtKB-KW"/>
</dbReference>
<dbReference type="InterPro" id="IPR027417">
    <property type="entry name" value="P-loop_NTPase"/>
</dbReference>
<dbReference type="GO" id="GO:0006310">
    <property type="term" value="P:DNA recombination"/>
    <property type="evidence" value="ECO:0007669"/>
    <property type="project" value="TreeGrafter"/>
</dbReference>
<keyword evidence="2" id="KW-0547">Nucleotide-binding</keyword>
<keyword evidence="7" id="KW-0067">ATP-binding</keyword>
<dbReference type="GO" id="GO:0005524">
    <property type="term" value="F:ATP binding"/>
    <property type="evidence" value="ECO:0007669"/>
    <property type="project" value="UniProtKB-KW"/>
</dbReference>
<dbReference type="Proteomes" id="UP000217838">
    <property type="component" value="Unassembled WGS sequence"/>
</dbReference>
<sequence>MAEPFLFTSNEMDALAKRLHSQLLRVKGPLRKLVIVPSSLYKEYLFQAFSKLDSKVTTGFKILKLNSAIDYLLRLVTFEDKKMHAFASPMLLSLHIEIQIQSRLQDGTIETDPKYAKLKNFLSSDKKSEVEKRIREMSALLSAEFMHTGLYANDTLEDFLETETFQAALWEDVFSKWDFPYKLFKNAKIFCKKDLEMDLHFFGFAHIPKIYESFFSKLEPFFKLHYYFLNPCMEYWGDIVSEKRRISLKEYYEKKGVALSEIETLDSYLKNRNLLLAHFGDSVKEQFNSFVDRSASFEEVYIQPQKKSLLQCVKEDVLLLKSQREKPDLLDSDTRIADTSISVLSAPTKKREVETLYNTLLDLTNNKQISPSEILILSPDISSYFPYIHDVFLNEESHFSIEVHDLEIQSQSSFIKGLLQLFRLKDLRWEKREILKLFSVPSFALAKRFSKEQIVRIKEILAHANIRFGYDKKHKETLLRVNSDAAISPIGTWKYALEKLLLGLCVEDTGDVQDLEYLPNSYLQMTDAELIGDFISVLDDLYKDACIMKTKKCSLTNWIEYVSGLSERYFKVDEEDTSEMSGYSYFKEQLKALYQLVGKCDEGKIGFSCIQDYFKKAASKKSGSFSKGSTESIVFANLSLQHITSCKILVFLGVDENAFPRKPSIFPLREIDENKMDYFLSPSQEDRTSILFAILATKENLIFSFCNVDPIDNKPLCISFLVQELMKYLDDSFCFSEKKISVEITKKYGAFSFEMMSLENNFSKRVYELAKSYYREEEEILHFFPEFIERKERKISSATEDELQISISDLSSFARNPLRFFFNKSMGLYLRDAENLEESIEKQFVVSALEKAIFRSDALTRGLDKTLGSANHLGDLPEGIYLPIAERTLKEEVASVHAALKNFELTTSDFVSLHLDVSAKETLNIAENKILMPAIRLNIDGRDVVIHGGLDGVTKKGLLHMGKGNISSLMKDWPKFLIYSFLEHSFPKDLLLLQNGKTKTMQEKICESLTSYIRYYQEALETPCPFVPDWAEVALLKTEDDLANTIKKAFSQSFQTAYVDPYMKWLFTHTKRCDHEVLMDYWQERLKEAFSPLLAFLDKKVCV</sequence>
<dbReference type="GO" id="GO:0003677">
    <property type="term" value="F:DNA binding"/>
    <property type="evidence" value="ECO:0007669"/>
    <property type="project" value="UniProtKB-KW"/>
</dbReference>
<evidence type="ECO:0000313" key="12">
    <source>
        <dbReference type="Proteomes" id="UP000217838"/>
    </source>
</evidence>
<dbReference type="EMBL" id="NVUU01000054">
    <property type="protein sequence ID" value="PCI93702.1"/>
    <property type="molecule type" value="Genomic_DNA"/>
</dbReference>
<dbReference type="Gene3D" id="3.40.50.300">
    <property type="entry name" value="P-loop containing nucleotide triphosphate hydrolases"/>
    <property type="match status" value="2"/>
</dbReference>
<proteinExistence type="predicted"/>
<keyword evidence="3" id="KW-0227">DNA damage</keyword>
<gene>
    <name evidence="11" type="ORF">COB11_04855</name>
</gene>
<evidence type="ECO:0000259" key="10">
    <source>
        <dbReference type="Pfam" id="PF17946"/>
    </source>
</evidence>
<name>A0A2A4YFP4_UNCAE</name>
<dbReference type="Pfam" id="PF17946">
    <property type="entry name" value="RecC_C"/>
    <property type="match status" value="1"/>
</dbReference>
<dbReference type="PANTHER" id="PTHR30591:SF1">
    <property type="entry name" value="RECBCD ENZYME SUBUNIT RECC"/>
    <property type="match status" value="1"/>
</dbReference>
<dbReference type="Pfam" id="PF04257">
    <property type="entry name" value="Exonuc_V_gamma"/>
    <property type="match status" value="1"/>
</dbReference>
<keyword evidence="9" id="KW-0234">DNA repair</keyword>
<dbReference type="InterPro" id="IPR041500">
    <property type="entry name" value="RecC_C"/>
</dbReference>
<evidence type="ECO:0000256" key="1">
    <source>
        <dbReference type="ARBA" id="ARBA00022722"/>
    </source>
</evidence>
<comment type="caution">
    <text evidence="11">The sequence shown here is derived from an EMBL/GenBank/DDBJ whole genome shotgun (WGS) entry which is preliminary data.</text>
</comment>
<evidence type="ECO:0000256" key="8">
    <source>
        <dbReference type="ARBA" id="ARBA00023125"/>
    </source>
</evidence>
<dbReference type="SUPFAM" id="SSF52540">
    <property type="entry name" value="P-loop containing nucleoside triphosphate hydrolases"/>
    <property type="match status" value="2"/>
</dbReference>
<evidence type="ECO:0000256" key="3">
    <source>
        <dbReference type="ARBA" id="ARBA00022763"/>
    </source>
</evidence>
<organism evidence="11 12">
    <name type="scientific">Aerophobetes bacterium</name>
    <dbReference type="NCBI Taxonomy" id="2030807"/>
    <lineage>
        <taxon>Bacteria</taxon>
        <taxon>Candidatus Aerophobota</taxon>
    </lineage>
</organism>
<accession>A0A2A4YFP4</accession>
<dbReference type="PANTHER" id="PTHR30591">
    <property type="entry name" value="RECBCD ENZYME SUBUNIT RECC"/>
    <property type="match status" value="1"/>
</dbReference>
<evidence type="ECO:0000313" key="11">
    <source>
        <dbReference type="EMBL" id="PCI93702.1"/>
    </source>
</evidence>
<evidence type="ECO:0000256" key="6">
    <source>
        <dbReference type="ARBA" id="ARBA00022839"/>
    </source>
</evidence>
<dbReference type="SUPFAM" id="SSF52980">
    <property type="entry name" value="Restriction endonuclease-like"/>
    <property type="match status" value="1"/>
</dbReference>
<evidence type="ECO:0000256" key="2">
    <source>
        <dbReference type="ARBA" id="ARBA00022741"/>
    </source>
</evidence>
<feature type="domain" description="RecC C-terminal" evidence="10">
    <location>
        <begin position="804"/>
        <end position="1031"/>
    </location>
</feature>
<keyword evidence="8" id="KW-0238">DNA-binding</keyword>